<keyword evidence="1" id="KW-0472">Membrane</keyword>
<keyword evidence="1" id="KW-1133">Transmembrane helix</keyword>
<organism evidence="2 3">
    <name type="scientific">candidate division WWE3 bacterium RIFOXYC1_FULL_39_7</name>
    <dbReference type="NCBI Taxonomy" id="1802643"/>
    <lineage>
        <taxon>Bacteria</taxon>
        <taxon>Katanobacteria</taxon>
    </lineage>
</organism>
<name>A0A1F4WIS2_UNCKA</name>
<feature type="transmembrane region" description="Helical" evidence="1">
    <location>
        <begin position="41"/>
        <end position="62"/>
    </location>
</feature>
<dbReference type="AlphaFoldDB" id="A0A1F4WIS2"/>
<proteinExistence type="predicted"/>
<accession>A0A1F4WIS2</accession>
<dbReference type="EMBL" id="MEWA01000021">
    <property type="protein sequence ID" value="OGC69354.1"/>
    <property type="molecule type" value="Genomic_DNA"/>
</dbReference>
<evidence type="ECO:0000313" key="3">
    <source>
        <dbReference type="Proteomes" id="UP000179113"/>
    </source>
</evidence>
<evidence type="ECO:0000313" key="2">
    <source>
        <dbReference type="EMBL" id="OGC69354.1"/>
    </source>
</evidence>
<dbReference type="Proteomes" id="UP000179113">
    <property type="component" value="Unassembled WGS sequence"/>
</dbReference>
<keyword evidence="1" id="KW-0812">Transmembrane</keyword>
<evidence type="ECO:0000256" key="1">
    <source>
        <dbReference type="SAM" id="Phobius"/>
    </source>
</evidence>
<sequence length="84" mass="9764">MNLPLSFWNKIFIYVITVLFAPLGLYWFFKYAKNEDPEKRKVAHTVLVLTIVAVVLAVVIGIKAVNIYTLYLNNRIYGDHYLTL</sequence>
<protein>
    <submittedName>
        <fullName evidence="2">Uncharacterized protein</fullName>
    </submittedName>
</protein>
<feature type="transmembrane region" description="Helical" evidence="1">
    <location>
        <begin position="12"/>
        <end position="29"/>
    </location>
</feature>
<reference evidence="2 3" key="1">
    <citation type="journal article" date="2016" name="Nat. Commun.">
        <title>Thousands of microbial genomes shed light on interconnected biogeochemical processes in an aquifer system.</title>
        <authorList>
            <person name="Anantharaman K."/>
            <person name="Brown C.T."/>
            <person name="Hug L.A."/>
            <person name="Sharon I."/>
            <person name="Castelle C.J."/>
            <person name="Probst A.J."/>
            <person name="Thomas B.C."/>
            <person name="Singh A."/>
            <person name="Wilkins M.J."/>
            <person name="Karaoz U."/>
            <person name="Brodie E.L."/>
            <person name="Williams K.H."/>
            <person name="Hubbard S.S."/>
            <person name="Banfield J.F."/>
        </authorList>
    </citation>
    <scope>NUCLEOTIDE SEQUENCE [LARGE SCALE GENOMIC DNA]</scope>
</reference>
<gene>
    <name evidence="2" type="ORF">A2415_03825</name>
</gene>
<comment type="caution">
    <text evidence="2">The sequence shown here is derived from an EMBL/GenBank/DDBJ whole genome shotgun (WGS) entry which is preliminary data.</text>
</comment>